<evidence type="ECO:0000313" key="1">
    <source>
        <dbReference type="EMBL" id="ODM88331.1"/>
    </source>
</evidence>
<comment type="caution">
    <text evidence="1">The sequence shown here is derived from an EMBL/GenBank/DDBJ whole genome shotgun (WGS) entry which is preliminary data.</text>
</comment>
<reference evidence="1 2" key="1">
    <citation type="journal article" date="2016" name="Genome Biol. Evol.">
        <title>Gene Family Evolution Reflects Adaptation to Soil Environmental Stressors in the Genome of the Collembolan Orchesella cincta.</title>
        <authorList>
            <person name="Faddeeva-Vakhrusheva A."/>
            <person name="Derks M.F."/>
            <person name="Anvar S.Y."/>
            <person name="Agamennone V."/>
            <person name="Suring W."/>
            <person name="Smit S."/>
            <person name="van Straalen N.M."/>
            <person name="Roelofs D."/>
        </authorList>
    </citation>
    <scope>NUCLEOTIDE SEQUENCE [LARGE SCALE GENOMIC DNA]</scope>
    <source>
        <tissue evidence="1">Mixed pool</tissue>
    </source>
</reference>
<evidence type="ECO:0000313" key="2">
    <source>
        <dbReference type="Proteomes" id="UP000094527"/>
    </source>
</evidence>
<organism evidence="1 2">
    <name type="scientific">Orchesella cincta</name>
    <name type="common">Springtail</name>
    <name type="synonym">Podura cincta</name>
    <dbReference type="NCBI Taxonomy" id="48709"/>
    <lineage>
        <taxon>Eukaryota</taxon>
        <taxon>Metazoa</taxon>
        <taxon>Ecdysozoa</taxon>
        <taxon>Arthropoda</taxon>
        <taxon>Hexapoda</taxon>
        <taxon>Collembola</taxon>
        <taxon>Entomobryomorpha</taxon>
        <taxon>Entomobryoidea</taxon>
        <taxon>Orchesellidae</taxon>
        <taxon>Orchesellinae</taxon>
        <taxon>Orchesella</taxon>
    </lineage>
</organism>
<proteinExistence type="predicted"/>
<protein>
    <submittedName>
        <fullName evidence="1">Uncharacterized protein</fullName>
    </submittedName>
</protein>
<sequence length="185" mass="21327">MLGWKDCKFNIDLQTRAEIAEHFMNSHRSNYEPSGDFRVNMKRTKTKIRESKSGPLTLWTVLCSLKSDEHSPLLLVAIKINNPTGFMSFMCIQLWRMKSSEKYKAEFSFCGSYTLATSKTDVLFSENIKNTPFFLVSWTLNAFTHKELGYMIKSCPINVHIPVLDYGKNADKIIDDLWVEISPIL</sequence>
<gene>
    <name evidence="1" type="ORF">Ocin01_18353</name>
</gene>
<dbReference type="EMBL" id="LJIJ01003756">
    <property type="protein sequence ID" value="ODM88331.1"/>
    <property type="molecule type" value="Genomic_DNA"/>
</dbReference>
<dbReference type="AlphaFoldDB" id="A0A1D2M5Y6"/>
<keyword evidence="2" id="KW-1185">Reference proteome</keyword>
<accession>A0A1D2M5Y6</accession>
<name>A0A1D2M5Y6_ORCCI</name>
<dbReference type="Proteomes" id="UP000094527">
    <property type="component" value="Unassembled WGS sequence"/>
</dbReference>